<protein>
    <submittedName>
        <fullName evidence="1">Uncharacterized protein</fullName>
    </submittedName>
</protein>
<name>G8EY37_9CAUD</name>
<accession>G8EY37</accession>
<proteinExistence type="predicted"/>
<dbReference type="Proteomes" id="UP000297591">
    <property type="component" value="Segment"/>
</dbReference>
<gene>
    <name evidence="1" type="ORF">SXFG_00177</name>
</gene>
<reference evidence="1 2" key="1">
    <citation type="submission" date="2010-12" db="EMBL/GenBank/DDBJ databases">
        <title>The Genome Sequence of Synechococcus phage S-CAM8 0608SB47.</title>
        <authorList>
            <consortium name="The Broad Institute Genome Sequencing Platform"/>
            <person name="Henn M.R."/>
            <person name="Martiny J."/>
            <person name="Weihe C."/>
            <person name="Levin J."/>
            <person name="Malboeuf C."/>
            <person name="Casali M."/>
            <person name="Russ C."/>
            <person name="Lennon N."/>
            <person name="Chapman S.B."/>
            <person name="Erlich R."/>
            <person name="Young S.K."/>
            <person name="Yandava C."/>
            <person name="Zeng Q."/>
            <person name="Alvarado L."/>
            <person name="Anderson S."/>
            <person name="Berlin A."/>
            <person name="Chen Z."/>
            <person name="Freedman E."/>
            <person name="Gellesch M."/>
            <person name="Goldberg J."/>
            <person name="Green L."/>
            <person name="Griggs A."/>
            <person name="Gujja S."/>
            <person name="Heilman E.R."/>
            <person name="Heiman D."/>
            <person name="Hollinger A."/>
            <person name="Howarth C."/>
            <person name="Larson L."/>
            <person name="Mehta T."/>
            <person name="Pearson M."/>
            <person name="Roberts A."/>
            <person name="Ryan E."/>
            <person name="Saif S."/>
            <person name="Shea T."/>
            <person name="Shenoy N."/>
            <person name="Sisk P."/>
            <person name="Stolte C."/>
            <person name="Sykes S."/>
            <person name="White J."/>
            <person name="Haas B."/>
            <person name="Nusbaum C."/>
            <person name="Birren B."/>
        </authorList>
    </citation>
    <scope>NUCLEOTIDE SEQUENCE [LARGE SCALE GENOMIC DNA]</scope>
    <source>
        <strain evidence="1 2">0608SB47</strain>
    </source>
</reference>
<evidence type="ECO:0000313" key="1">
    <source>
        <dbReference type="EMBL" id="AET72727.1"/>
    </source>
</evidence>
<organism evidence="1 2">
    <name type="scientific">Synechococcus phage S-CAM8</name>
    <dbReference type="NCBI Taxonomy" id="754038"/>
    <lineage>
        <taxon>Viruses</taxon>
        <taxon>Duplodnaviria</taxon>
        <taxon>Heunggongvirae</taxon>
        <taxon>Uroviricota</taxon>
        <taxon>Caudoviricetes</taxon>
        <taxon>Pantevenvirales</taxon>
        <taxon>Kyanoviridae</taxon>
        <taxon>Neritesvirus</taxon>
        <taxon>Neritesvirus scam8</taxon>
    </lineage>
</organism>
<evidence type="ECO:0000313" key="2">
    <source>
        <dbReference type="Proteomes" id="UP000297591"/>
    </source>
</evidence>
<sequence length="64" mass="6948">MQSKAVPVAVKVRALAATAQDGSWCVIGYPGVTDEALVEDARLLAGDGEIRQHWIEMELELPNQ</sequence>
<dbReference type="EMBL" id="JF974299">
    <property type="protein sequence ID" value="AET72727.1"/>
    <property type="molecule type" value="Genomic_DNA"/>
</dbReference>